<sequence length="411" mass="46573">MVLCGLRRKIEQPCQQNIIGVGQFAIVHKLNNKIVRKVPLDKSFIYSTRALEIEGRVYSHLGKHKRIARCISWSDDFVDLRYECNSDLESYLKKNSLTSHAKCRIARQAVEAVVFIHGKDVIHSDLSACQFLVDKNCNIRLSDFGGSSLQGSEAIVMETASHFLPRDEGSPNTIQSDLFALGSTVYEIFLGKKPYEGMEEEEVQRLFSEKEASTHKISLDEEPALVKQMIEYLYTLDYQVDPHVPVSDACVSDENILAKSSELQEGEDTPSTYKPACTSDPLSFHILMYSLADRLFIQGLKALSRQNVQQELVQRLNANSFPQAILEIYNSTPENDRGLRDLVVKITMDHLTTLRSADEAEAAAFQDDLLKSVPQFSYDLLVAIMNKSVSIWNQGEECKKNWLKKTWVWPV</sequence>
<comment type="caution">
    <text evidence="2">The sequence shown here is derived from an EMBL/GenBank/DDBJ whole genome shotgun (WGS) entry which is preliminary data.</text>
</comment>
<dbReference type="EMBL" id="QUQM01000004">
    <property type="protein sequence ID" value="KAA8647706.1"/>
    <property type="molecule type" value="Genomic_DNA"/>
</dbReference>
<reference evidence="2 3" key="1">
    <citation type="submission" date="2019-08" db="EMBL/GenBank/DDBJ databases">
        <title>The genome sequence of a newly discovered highly antifungal drug resistant Aspergillus species, Aspergillus tanneri NIH 1004.</title>
        <authorList>
            <person name="Mounaud S."/>
            <person name="Singh I."/>
            <person name="Joardar V."/>
            <person name="Pakala S."/>
            <person name="Pakala S."/>
            <person name="Venepally P."/>
            <person name="Chung J.K."/>
            <person name="Losada L."/>
            <person name="Nierman W.C."/>
        </authorList>
    </citation>
    <scope>NUCLEOTIDE SEQUENCE [LARGE SCALE GENOMIC DNA]</scope>
    <source>
        <strain evidence="2 3">NIH1004</strain>
    </source>
</reference>
<name>A0A5M9MP75_9EURO</name>
<proteinExistence type="predicted"/>
<dbReference type="PANTHER" id="PTHR47843:SF5">
    <property type="entry name" value="BTB_POZ DOMAIN PROTEIN"/>
    <property type="match status" value="1"/>
</dbReference>
<dbReference type="SUPFAM" id="SSF56112">
    <property type="entry name" value="Protein kinase-like (PK-like)"/>
    <property type="match status" value="1"/>
</dbReference>
<dbReference type="RefSeq" id="XP_033427067.1">
    <property type="nucleotide sequence ID" value="XM_033571035.1"/>
</dbReference>
<dbReference type="GeneID" id="54329105"/>
<evidence type="ECO:0000313" key="2">
    <source>
        <dbReference type="EMBL" id="KAA8647706.1"/>
    </source>
</evidence>
<dbReference type="PROSITE" id="PS50011">
    <property type="entry name" value="PROTEIN_KINASE_DOM"/>
    <property type="match status" value="1"/>
</dbReference>
<dbReference type="AlphaFoldDB" id="A0A5M9MP75"/>
<evidence type="ECO:0000259" key="1">
    <source>
        <dbReference type="PROSITE" id="PS50011"/>
    </source>
</evidence>
<gene>
    <name evidence="2" type="ORF">ATNIH1004_006403</name>
</gene>
<dbReference type="InterPro" id="IPR000719">
    <property type="entry name" value="Prot_kinase_dom"/>
</dbReference>
<dbReference type="OrthoDB" id="1668230at2759"/>
<dbReference type="PANTHER" id="PTHR47843">
    <property type="entry name" value="BTB DOMAIN-CONTAINING PROTEIN-RELATED"/>
    <property type="match status" value="1"/>
</dbReference>
<dbReference type="InterPro" id="IPR011009">
    <property type="entry name" value="Kinase-like_dom_sf"/>
</dbReference>
<dbReference type="Pfam" id="PF00069">
    <property type="entry name" value="Pkinase"/>
    <property type="match status" value="1"/>
</dbReference>
<dbReference type="GO" id="GO:0004672">
    <property type="term" value="F:protein kinase activity"/>
    <property type="evidence" value="ECO:0007669"/>
    <property type="project" value="InterPro"/>
</dbReference>
<dbReference type="GO" id="GO:0005524">
    <property type="term" value="F:ATP binding"/>
    <property type="evidence" value="ECO:0007669"/>
    <property type="project" value="InterPro"/>
</dbReference>
<evidence type="ECO:0000313" key="3">
    <source>
        <dbReference type="Proteomes" id="UP000324241"/>
    </source>
</evidence>
<dbReference type="Gene3D" id="1.10.510.10">
    <property type="entry name" value="Transferase(Phosphotransferase) domain 1"/>
    <property type="match status" value="1"/>
</dbReference>
<protein>
    <recommendedName>
        <fullName evidence="1">Protein kinase domain-containing protein</fullName>
    </recommendedName>
</protein>
<organism evidence="2 3">
    <name type="scientific">Aspergillus tanneri</name>
    <dbReference type="NCBI Taxonomy" id="1220188"/>
    <lineage>
        <taxon>Eukaryota</taxon>
        <taxon>Fungi</taxon>
        <taxon>Dikarya</taxon>
        <taxon>Ascomycota</taxon>
        <taxon>Pezizomycotina</taxon>
        <taxon>Eurotiomycetes</taxon>
        <taxon>Eurotiomycetidae</taxon>
        <taxon>Eurotiales</taxon>
        <taxon>Aspergillaceae</taxon>
        <taxon>Aspergillus</taxon>
        <taxon>Aspergillus subgen. Circumdati</taxon>
    </lineage>
</organism>
<feature type="domain" description="Protein kinase" evidence="1">
    <location>
        <begin position="13"/>
        <end position="326"/>
    </location>
</feature>
<dbReference type="Proteomes" id="UP000324241">
    <property type="component" value="Unassembled WGS sequence"/>
</dbReference>
<accession>A0A5M9MP75</accession>